<evidence type="ECO:0000256" key="5">
    <source>
        <dbReference type="SAM" id="MobiDB-lite"/>
    </source>
</evidence>
<gene>
    <name evidence="6" type="primary">paaF_3</name>
    <name evidence="6" type="ORF">BG845_03491</name>
</gene>
<comment type="similarity">
    <text evidence="1">Belongs to the enoyl-CoA hydratase/isomerase family.</text>
</comment>
<dbReference type="EMBL" id="MIGB01000018">
    <property type="protein sequence ID" value="OSY39221.1"/>
    <property type="molecule type" value="Genomic_DNA"/>
</dbReference>
<dbReference type="EC" id="4.2.1.17" evidence="6"/>
<organism evidence="6 7">
    <name type="scientific">Pseudonocardia autotrophica</name>
    <name type="common">Amycolata autotrophica</name>
    <name type="synonym">Nocardia autotrophica</name>
    <dbReference type="NCBI Taxonomy" id="2074"/>
    <lineage>
        <taxon>Bacteria</taxon>
        <taxon>Bacillati</taxon>
        <taxon>Actinomycetota</taxon>
        <taxon>Actinomycetes</taxon>
        <taxon>Pseudonocardiales</taxon>
        <taxon>Pseudonocardiaceae</taxon>
        <taxon>Pseudonocardia</taxon>
    </lineage>
</organism>
<dbReference type="Gene3D" id="1.10.12.10">
    <property type="entry name" value="Lyase 2-enoyl-coa Hydratase, Chain A, domain 2"/>
    <property type="match status" value="1"/>
</dbReference>
<dbReference type="Pfam" id="PF00378">
    <property type="entry name" value="ECH_1"/>
    <property type="match status" value="1"/>
</dbReference>
<dbReference type="InterPro" id="IPR014748">
    <property type="entry name" value="Enoyl-CoA_hydra_C"/>
</dbReference>
<evidence type="ECO:0000256" key="3">
    <source>
        <dbReference type="ARBA" id="ARBA00023709"/>
    </source>
</evidence>
<dbReference type="GO" id="GO:0006635">
    <property type="term" value="P:fatty acid beta-oxidation"/>
    <property type="evidence" value="ECO:0007669"/>
    <property type="project" value="TreeGrafter"/>
</dbReference>
<keyword evidence="7" id="KW-1185">Reference proteome</keyword>
<comment type="caution">
    <text evidence="6">The sequence shown here is derived from an EMBL/GenBank/DDBJ whole genome shotgun (WGS) entry which is preliminary data.</text>
</comment>
<evidence type="ECO:0000313" key="6">
    <source>
        <dbReference type="EMBL" id="OSY39221.1"/>
    </source>
</evidence>
<proteinExistence type="inferred from homology"/>
<dbReference type="InterPro" id="IPR029045">
    <property type="entry name" value="ClpP/crotonase-like_dom_sf"/>
</dbReference>
<dbReference type="AlphaFoldDB" id="A0A1Y2MVR8"/>
<dbReference type="Gene3D" id="3.90.226.10">
    <property type="entry name" value="2-enoyl-CoA Hydratase, Chain A, domain 1"/>
    <property type="match status" value="1"/>
</dbReference>
<feature type="region of interest" description="Disordered" evidence="5">
    <location>
        <begin position="1"/>
        <end position="44"/>
    </location>
</feature>
<evidence type="ECO:0000256" key="2">
    <source>
        <dbReference type="ARBA" id="ARBA00023239"/>
    </source>
</evidence>
<evidence type="ECO:0000256" key="1">
    <source>
        <dbReference type="ARBA" id="ARBA00005254"/>
    </source>
</evidence>
<sequence length="295" mass="31229">MTAVERPGSPPSRPTSPPSPRPSSPPSPRSSSRQPALPPSLETERHDDVLVLRLARPAKRNALNDATVLGIEAFFADPPRGVRAVVLDAEGDHFCAGLDLSELGDRDTVAAMEHSRMWHRAFERLAEGRVPVVSVQRGAVVGGGLELAAATHVRVAEPSAFYALPEGQHGLFVGGGGSVRLPRLIGAHRMAEMMLTGRVLDAAEGLAVGLSHHLVGPGEGLPKALELARAVATNSDMTNFAVLQALPRIAEAAPAQGYLIESLVAAVASSSDDAQTRMRAFLDGRGRRVRREGDR</sequence>
<dbReference type="NCBIfam" id="NF006013">
    <property type="entry name" value="PRK08150.1"/>
    <property type="match status" value="1"/>
</dbReference>
<reference evidence="6 7" key="1">
    <citation type="submission" date="2016-09" db="EMBL/GenBank/DDBJ databases">
        <title>Pseudonocardia autotrophica DSM535, a candidate organism with high potential of specific P450 cytochromes.</title>
        <authorList>
            <person name="Grumaz C."/>
            <person name="Vainshtein Y."/>
            <person name="Kirstahler P."/>
            <person name="Sohn K."/>
        </authorList>
    </citation>
    <scope>NUCLEOTIDE SEQUENCE [LARGE SCALE GENOMIC DNA]</scope>
    <source>
        <strain evidence="6 7">DSM 535</strain>
    </source>
</reference>
<dbReference type="GO" id="GO:0018812">
    <property type="term" value="F:3-hydroxyacyl-CoA dehydratase activity"/>
    <property type="evidence" value="ECO:0007669"/>
    <property type="project" value="RHEA"/>
</dbReference>
<evidence type="ECO:0000313" key="7">
    <source>
        <dbReference type="Proteomes" id="UP000194360"/>
    </source>
</evidence>
<feature type="compositionally biased region" description="Pro residues" evidence="5">
    <location>
        <begin position="8"/>
        <end position="28"/>
    </location>
</feature>
<dbReference type="CDD" id="cd06558">
    <property type="entry name" value="crotonase-like"/>
    <property type="match status" value="1"/>
</dbReference>
<dbReference type="OrthoDB" id="8452484at2"/>
<dbReference type="Proteomes" id="UP000194360">
    <property type="component" value="Unassembled WGS sequence"/>
</dbReference>
<dbReference type="InterPro" id="IPR001753">
    <property type="entry name" value="Enoyl-CoA_hydra/iso"/>
</dbReference>
<name>A0A1Y2MVR8_PSEAH</name>
<keyword evidence="2 6" id="KW-0456">Lyase</keyword>
<dbReference type="RefSeq" id="WP_085913713.1">
    <property type="nucleotide sequence ID" value="NZ_AP018920.1"/>
</dbReference>
<accession>A0A1Y2MVR8</accession>
<dbReference type="SUPFAM" id="SSF52096">
    <property type="entry name" value="ClpP/crotonase"/>
    <property type="match status" value="1"/>
</dbReference>
<dbReference type="STRING" id="2074.BG845_03491"/>
<comment type="catalytic activity">
    <reaction evidence="3">
        <text>a (3S)-3-hydroxyacyl-CoA = a (2E)-enoyl-CoA + H2O</text>
        <dbReference type="Rhea" id="RHEA:16105"/>
        <dbReference type="ChEBI" id="CHEBI:15377"/>
        <dbReference type="ChEBI" id="CHEBI:57318"/>
        <dbReference type="ChEBI" id="CHEBI:58856"/>
        <dbReference type="EC" id="4.2.1.17"/>
    </reaction>
</comment>
<evidence type="ECO:0000256" key="4">
    <source>
        <dbReference type="ARBA" id="ARBA00023717"/>
    </source>
</evidence>
<comment type="catalytic activity">
    <reaction evidence="4">
        <text>a 4-saturated-(3S)-3-hydroxyacyl-CoA = a (3E)-enoyl-CoA + H2O</text>
        <dbReference type="Rhea" id="RHEA:20724"/>
        <dbReference type="ChEBI" id="CHEBI:15377"/>
        <dbReference type="ChEBI" id="CHEBI:58521"/>
        <dbReference type="ChEBI" id="CHEBI:137480"/>
        <dbReference type="EC" id="4.2.1.17"/>
    </reaction>
</comment>
<protein>
    <submittedName>
        <fullName evidence="6">2,3-dehydroadipyl-CoA hydratase</fullName>
        <ecNumber evidence="6">4.2.1.17</ecNumber>
    </submittedName>
</protein>
<dbReference type="PANTHER" id="PTHR11941">
    <property type="entry name" value="ENOYL-COA HYDRATASE-RELATED"/>
    <property type="match status" value="1"/>
</dbReference>
<dbReference type="PANTHER" id="PTHR11941:SF54">
    <property type="entry name" value="ENOYL-COA HYDRATASE, MITOCHONDRIAL"/>
    <property type="match status" value="1"/>
</dbReference>